<proteinExistence type="inferred from homology"/>
<organism evidence="3 4">
    <name type="scientific">Phytohabitans houttuyneae</name>
    <dbReference type="NCBI Taxonomy" id="1076126"/>
    <lineage>
        <taxon>Bacteria</taxon>
        <taxon>Bacillati</taxon>
        <taxon>Actinomycetota</taxon>
        <taxon>Actinomycetes</taxon>
        <taxon>Micromonosporales</taxon>
        <taxon>Micromonosporaceae</taxon>
    </lineage>
</organism>
<evidence type="ECO:0000313" key="3">
    <source>
        <dbReference type="EMBL" id="GFJ76166.1"/>
    </source>
</evidence>
<dbReference type="EMBL" id="BLPF01000001">
    <property type="protein sequence ID" value="GFJ76166.1"/>
    <property type="molecule type" value="Genomic_DNA"/>
</dbReference>
<dbReference type="InterPro" id="IPR036291">
    <property type="entry name" value="NAD(P)-bd_dom_sf"/>
</dbReference>
<evidence type="ECO:0000313" key="4">
    <source>
        <dbReference type="Proteomes" id="UP000482800"/>
    </source>
</evidence>
<dbReference type="Proteomes" id="UP000482800">
    <property type="component" value="Unassembled WGS sequence"/>
</dbReference>
<sequence length="87" mass="8622">MAGAVVIGAGPGIGRAVAVRLAREGLAVAVMARTKESVEAAARAVAAAGGKALPLVADATDEVASRAALDAAEAALGPRTWWSTTRR</sequence>
<dbReference type="GO" id="GO:0016491">
    <property type="term" value="F:oxidoreductase activity"/>
    <property type="evidence" value="ECO:0007669"/>
    <property type="project" value="UniProtKB-KW"/>
</dbReference>
<dbReference type="PANTHER" id="PTHR43669:SF3">
    <property type="entry name" value="ALCOHOL DEHYDROGENASE, PUTATIVE (AFU_ORTHOLOGUE AFUA_3G03445)-RELATED"/>
    <property type="match status" value="1"/>
</dbReference>
<name>A0A6V8K2H8_9ACTN</name>
<evidence type="ECO:0000256" key="1">
    <source>
        <dbReference type="ARBA" id="ARBA00006484"/>
    </source>
</evidence>
<evidence type="ECO:0000256" key="2">
    <source>
        <dbReference type="ARBA" id="ARBA00023002"/>
    </source>
</evidence>
<dbReference type="PANTHER" id="PTHR43669">
    <property type="entry name" value="5-KETO-D-GLUCONATE 5-REDUCTASE"/>
    <property type="match status" value="1"/>
</dbReference>
<reference evidence="3 4" key="2">
    <citation type="submission" date="2020-03" db="EMBL/GenBank/DDBJ databases">
        <authorList>
            <person name="Ichikawa N."/>
            <person name="Kimura A."/>
            <person name="Kitahashi Y."/>
            <person name="Uohara A."/>
        </authorList>
    </citation>
    <scope>NUCLEOTIDE SEQUENCE [LARGE SCALE GENOMIC DNA]</scope>
    <source>
        <strain evidence="3 4">NBRC 108639</strain>
    </source>
</reference>
<keyword evidence="2" id="KW-0560">Oxidoreductase</keyword>
<evidence type="ECO:0008006" key="5">
    <source>
        <dbReference type="Google" id="ProtNLM"/>
    </source>
</evidence>
<dbReference type="SUPFAM" id="SSF51735">
    <property type="entry name" value="NAD(P)-binding Rossmann-fold domains"/>
    <property type="match status" value="1"/>
</dbReference>
<comment type="similarity">
    <text evidence="1">Belongs to the short-chain dehydrogenases/reductases (SDR) family.</text>
</comment>
<protein>
    <recommendedName>
        <fullName evidence="5">Short-chain dehydrogenase</fullName>
    </recommendedName>
</protein>
<keyword evidence="4" id="KW-1185">Reference proteome</keyword>
<gene>
    <name evidence="3" type="ORF">Phou_003460</name>
</gene>
<dbReference type="AlphaFoldDB" id="A0A6V8K2H8"/>
<accession>A0A6V8K2H8</accession>
<dbReference type="Pfam" id="PF00106">
    <property type="entry name" value="adh_short"/>
    <property type="match status" value="1"/>
</dbReference>
<comment type="caution">
    <text evidence="3">The sequence shown here is derived from an EMBL/GenBank/DDBJ whole genome shotgun (WGS) entry which is preliminary data.</text>
</comment>
<dbReference type="Gene3D" id="3.40.50.720">
    <property type="entry name" value="NAD(P)-binding Rossmann-like Domain"/>
    <property type="match status" value="1"/>
</dbReference>
<dbReference type="InterPro" id="IPR002347">
    <property type="entry name" value="SDR_fam"/>
</dbReference>
<reference evidence="3 4" key="1">
    <citation type="submission" date="2020-03" db="EMBL/GenBank/DDBJ databases">
        <title>Whole genome shotgun sequence of Phytohabitans houttuyneae NBRC 108639.</title>
        <authorList>
            <person name="Komaki H."/>
            <person name="Tamura T."/>
        </authorList>
    </citation>
    <scope>NUCLEOTIDE SEQUENCE [LARGE SCALE GENOMIC DNA]</scope>
    <source>
        <strain evidence="3 4">NBRC 108639</strain>
    </source>
</reference>